<keyword evidence="2" id="KW-1185">Reference proteome</keyword>
<sequence length="265" mass="28718">MRAKRAAELAVLVGTATTLGACGTTSQSSQQSLSPAAVQKATDPYLPIYDSFSTATPYYRNVVTVPDPLRIITYKSNLLASEVKDIKNPYIGSVYVGTGNSPETRLEIYTAVMFAANVNWYNATQFLNSQKALNEIAQLLSPFDAYANESQSWLGTNPHAISVFGGENAQQISYNGWPSTKEILDTKTHIVGSPTTNHSFAAIGSVPVTYCLVATGVTFRNTASSPIQTFPPTEVKQTIYVQPQPNQYDHVLPITGYYNTPGAKC</sequence>
<proteinExistence type="predicted"/>
<dbReference type="EMBL" id="FQUL01000027">
    <property type="protein sequence ID" value="SHE82431.1"/>
    <property type="molecule type" value="Genomic_DNA"/>
</dbReference>
<dbReference type="PROSITE" id="PS51257">
    <property type="entry name" value="PROKAR_LIPOPROTEIN"/>
    <property type="match status" value="1"/>
</dbReference>
<dbReference type="AlphaFoldDB" id="A0A1M4WMA2"/>
<dbReference type="Proteomes" id="UP000184295">
    <property type="component" value="Unassembled WGS sequence"/>
</dbReference>
<dbReference type="RefSeq" id="WP_072791353.1">
    <property type="nucleotide sequence ID" value="NZ_FQUL01000027.1"/>
</dbReference>
<accession>A0A1M4WMA2</accession>
<evidence type="ECO:0000313" key="2">
    <source>
        <dbReference type="Proteomes" id="UP000184295"/>
    </source>
</evidence>
<reference evidence="2" key="1">
    <citation type="submission" date="2016-11" db="EMBL/GenBank/DDBJ databases">
        <authorList>
            <person name="Varghese N."/>
            <person name="Submissions S."/>
        </authorList>
    </citation>
    <scope>NUCLEOTIDE SEQUENCE [LARGE SCALE GENOMIC DNA]</scope>
    <source>
        <strain evidence="2">DSM 19514</strain>
    </source>
</reference>
<dbReference type="STRING" id="1121881.SAMN02745225_01717"/>
<organism evidence="1 2">
    <name type="scientific">Ferrithrix thermotolerans DSM 19514</name>
    <dbReference type="NCBI Taxonomy" id="1121881"/>
    <lineage>
        <taxon>Bacteria</taxon>
        <taxon>Bacillati</taxon>
        <taxon>Actinomycetota</taxon>
        <taxon>Acidimicrobiia</taxon>
        <taxon>Acidimicrobiales</taxon>
        <taxon>Acidimicrobiaceae</taxon>
        <taxon>Ferrithrix</taxon>
    </lineage>
</organism>
<protein>
    <submittedName>
        <fullName evidence="1">Uncharacterized protein</fullName>
    </submittedName>
</protein>
<gene>
    <name evidence="1" type="ORF">SAMN02745225_01717</name>
</gene>
<evidence type="ECO:0000313" key="1">
    <source>
        <dbReference type="EMBL" id="SHE82431.1"/>
    </source>
</evidence>
<name>A0A1M4WMA2_9ACTN</name>